<comment type="caution">
    <text evidence="2">The sequence shown here is derived from an EMBL/GenBank/DDBJ whole genome shotgun (WGS) entry which is preliminary data.</text>
</comment>
<evidence type="ECO:0000313" key="2">
    <source>
        <dbReference type="EMBL" id="THE14707.1"/>
    </source>
</evidence>
<dbReference type="OrthoDB" id="9805098at2"/>
<dbReference type="RefSeq" id="WP_136378060.1">
    <property type="nucleotide sequence ID" value="NZ_SLUB01000003.1"/>
</dbReference>
<dbReference type="PANTHER" id="PTHR38813:SF1">
    <property type="entry name" value="TOXIN RELE1-RELATED"/>
    <property type="match status" value="1"/>
</dbReference>
<dbReference type="EMBL" id="SLUB01000003">
    <property type="protein sequence ID" value="THE14707.1"/>
    <property type="molecule type" value="Genomic_DNA"/>
</dbReference>
<dbReference type="AlphaFoldDB" id="A0A4S3PXT3"/>
<dbReference type="PANTHER" id="PTHR38813">
    <property type="match status" value="1"/>
</dbReference>
<evidence type="ECO:0000313" key="3">
    <source>
        <dbReference type="Proteomes" id="UP000306477"/>
    </source>
</evidence>
<reference evidence="2 3" key="1">
    <citation type="journal article" date="2019" name="Indoor Air">
        <title>Impacts of indoor surface finishes on bacterial viability.</title>
        <authorList>
            <person name="Hu J."/>
            <person name="Maamar S.B."/>
            <person name="Glawe A.J."/>
            <person name="Gottel N."/>
            <person name="Gilbert J.A."/>
            <person name="Hartmann E.M."/>
        </authorList>
    </citation>
    <scope>NUCLEOTIDE SEQUENCE [LARGE SCALE GENOMIC DNA]</scope>
    <source>
        <strain evidence="2 3">AF060A6</strain>
    </source>
</reference>
<organism evidence="2 3">
    <name type="scientific">Bacillus timonensis</name>
    <dbReference type="NCBI Taxonomy" id="1033734"/>
    <lineage>
        <taxon>Bacteria</taxon>
        <taxon>Bacillati</taxon>
        <taxon>Bacillota</taxon>
        <taxon>Bacilli</taxon>
        <taxon>Bacillales</taxon>
        <taxon>Bacillaceae</taxon>
        <taxon>Bacillus</taxon>
    </lineage>
</organism>
<dbReference type="InterPro" id="IPR052747">
    <property type="entry name" value="TA_system_RelE_toxin"/>
</dbReference>
<dbReference type="InterPro" id="IPR007712">
    <property type="entry name" value="RelE/ParE_toxin"/>
</dbReference>
<dbReference type="Pfam" id="PF05016">
    <property type="entry name" value="ParE_toxin"/>
    <property type="match status" value="1"/>
</dbReference>
<sequence length="86" mass="10225">MYTLLIDKNAERFIKKLDKNTRLRIKDALLEIQETPFSASNVKKLSNLNLYRKRVGDIRIIYEIIEGKLIVHVIKIGFRGDIYKRY</sequence>
<gene>
    <name evidence="2" type="ORF">E1I69_02485</name>
</gene>
<dbReference type="Gene3D" id="3.30.2310.20">
    <property type="entry name" value="RelE-like"/>
    <property type="match status" value="1"/>
</dbReference>
<keyword evidence="3" id="KW-1185">Reference proteome</keyword>
<name>A0A4S3PXT3_9BACI</name>
<evidence type="ECO:0000256" key="1">
    <source>
        <dbReference type="ARBA" id="ARBA00022649"/>
    </source>
</evidence>
<proteinExistence type="predicted"/>
<accession>A0A4S3PXT3</accession>
<dbReference type="InterPro" id="IPR035093">
    <property type="entry name" value="RelE/ParE_toxin_dom_sf"/>
</dbReference>
<protein>
    <submittedName>
        <fullName evidence="2">Type II toxin-antitoxin system RelE/ParE family toxin</fullName>
    </submittedName>
</protein>
<dbReference type="SUPFAM" id="SSF143011">
    <property type="entry name" value="RelE-like"/>
    <property type="match status" value="1"/>
</dbReference>
<dbReference type="Proteomes" id="UP000306477">
    <property type="component" value="Unassembled WGS sequence"/>
</dbReference>
<keyword evidence="1" id="KW-1277">Toxin-antitoxin system</keyword>